<dbReference type="InterPro" id="IPR001296">
    <property type="entry name" value="Glyco_trans_1"/>
</dbReference>
<evidence type="ECO:0000259" key="1">
    <source>
        <dbReference type="Pfam" id="PF00534"/>
    </source>
</evidence>
<dbReference type="CDD" id="cd03819">
    <property type="entry name" value="GT4_WavL-like"/>
    <property type="match status" value="1"/>
</dbReference>
<dbReference type="InterPro" id="IPR028098">
    <property type="entry name" value="Glyco_trans_4-like_N"/>
</dbReference>
<evidence type="ECO:0000313" key="4">
    <source>
        <dbReference type="Proteomes" id="UP000721844"/>
    </source>
</evidence>
<dbReference type="Proteomes" id="UP000721844">
    <property type="component" value="Unassembled WGS sequence"/>
</dbReference>
<dbReference type="EMBL" id="JAESVA010000003">
    <property type="protein sequence ID" value="MCB8880743.1"/>
    <property type="molecule type" value="Genomic_DNA"/>
</dbReference>
<dbReference type="RefSeq" id="WP_227307401.1">
    <property type="nucleotide sequence ID" value="NZ_JAESVA010000003.1"/>
</dbReference>
<dbReference type="AlphaFoldDB" id="A0A964E498"/>
<evidence type="ECO:0000313" key="3">
    <source>
        <dbReference type="EMBL" id="MCB8880743.1"/>
    </source>
</evidence>
<dbReference type="SUPFAM" id="SSF53756">
    <property type="entry name" value="UDP-Glycosyltransferase/glycogen phosphorylase"/>
    <property type="match status" value="1"/>
</dbReference>
<protein>
    <submittedName>
        <fullName evidence="3">Glycosyltransferase family 4 protein</fullName>
    </submittedName>
</protein>
<feature type="domain" description="Glycosyl transferase family 1" evidence="1">
    <location>
        <begin position="187"/>
        <end position="349"/>
    </location>
</feature>
<evidence type="ECO:0000259" key="2">
    <source>
        <dbReference type="Pfam" id="PF13439"/>
    </source>
</evidence>
<sequence>MPTILQVLPSLDSGGVERGTVEIVEALVAAGHKALVASQGGRLVAAIERAGGQHFTLPLKTKNPWKIWRNADALAQLIQAERVDLIHARSRAPAWSVLRASKQTGVPFITTYHGTYADTSKAKRLYNSVMVRGSLVIAASGFIAQLIQQQHGVPPARIRLIPRGVDPQVFDPHAGLGLRVARLATAWGLSEQTKIILLPARISRWKGQDKLIEALAALKRPDVLAVFVGSDQGRHAIVRGLLDQAAARGVTSQIKLVGHCADMPAALMLADVVVSASTQPEAFGRAVIEAQAMERVVIAADHGGAAETVTHGETGILVPPGDVQALTEALNATFDASAEDRQAMGQRARASVLDHYTIDGLQRATLGVYDEVLAGRR</sequence>
<name>A0A964E498_9PROT</name>
<dbReference type="Pfam" id="PF13439">
    <property type="entry name" value="Glyco_transf_4"/>
    <property type="match status" value="1"/>
</dbReference>
<feature type="domain" description="Glycosyltransferase subfamily 4-like N-terminal" evidence="2">
    <location>
        <begin position="14"/>
        <end position="168"/>
    </location>
</feature>
<proteinExistence type="predicted"/>
<accession>A0A964E498</accession>
<reference evidence="3 4" key="1">
    <citation type="journal article" date="2021" name="Microorganisms">
        <title>Acidisoma silvae sp. nov. and Acidisomacellulosilytica sp. nov., Two Acidophilic Bacteria Isolated from Decaying Wood, Hydrolyzing Cellulose and Producing Poly-3-hydroxybutyrate.</title>
        <authorList>
            <person name="Mieszkin S."/>
            <person name="Pouder E."/>
            <person name="Uroz S."/>
            <person name="Simon-Colin C."/>
            <person name="Alain K."/>
        </authorList>
    </citation>
    <scope>NUCLEOTIDE SEQUENCE [LARGE SCALE GENOMIC DNA]</scope>
    <source>
        <strain evidence="3 4">HW T5.17</strain>
    </source>
</reference>
<organism evidence="3 4">
    <name type="scientific">Acidisoma cellulosilyticum</name>
    <dbReference type="NCBI Taxonomy" id="2802395"/>
    <lineage>
        <taxon>Bacteria</taxon>
        <taxon>Pseudomonadati</taxon>
        <taxon>Pseudomonadota</taxon>
        <taxon>Alphaproteobacteria</taxon>
        <taxon>Acetobacterales</taxon>
        <taxon>Acidocellaceae</taxon>
        <taxon>Acidisoma</taxon>
    </lineage>
</organism>
<gene>
    <name evidence="3" type="ORF">ACELLULO517_10910</name>
</gene>
<comment type="caution">
    <text evidence="3">The sequence shown here is derived from an EMBL/GenBank/DDBJ whole genome shotgun (WGS) entry which is preliminary data.</text>
</comment>
<dbReference type="Gene3D" id="3.40.50.2000">
    <property type="entry name" value="Glycogen Phosphorylase B"/>
    <property type="match status" value="2"/>
</dbReference>
<dbReference type="InterPro" id="IPR050194">
    <property type="entry name" value="Glycosyltransferase_grp1"/>
</dbReference>
<dbReference type="GO" id="GO:0016757">
    <property type="term" value="F:glycosyltransferase activity"/>
    <property type="evidence" value="ECO:0007669"/>
    <property type="project" value="InterPro"/>
</dbReference>
<dbReference type="Pfam" id="PF00534">
    <property type="entry name" value="Glycos_transf_1"/>
    <property type="match status" value="1"/>
</dbReference>
<keyword evidence="4" id="KW-1185">Reference proteome</keyword>
<dbReference type="PANTHER" id="PTHR45947">
    <property type="entry name" value="SULFOQUINOVOSYL TRANSFERASE SQD2"/>
    <property type="match status" value="1"/>
</dbReference>
<dbReference type="PANTHER" id="PTHR45947:SF3">
    <property type="entry name" value="SULFOQUINOVOSYL TRANSFERASE SQD2"/>
    <property type="match status" value="1"/>
</dbReference>